<gene>
    <name evidence="1" type="ordered locus">Z1485</name>
</gene>
<organism evidence="1 2">
    <name type="scientific">Escherichia coli O157:H7</name>
    <dbReference type="NCBI Taxonomy" id="83334"/>
    <lineage>
        <taxon>Bacteria</taxon>
        <taxon>Pseudomonadati</taxon>
        <taxon>Pseudomonadota</taxon>
        <taxon>Gammaproteobacteria</taxon>
        <taxon>Enterobacterales</taxon>
        <taxon>Enterobacteriaceae</taxon>
        <taxon>Escherichia</taxon>
    </lineage>
</organism>
<dbReference type="AlphaFoldDB" id="A7UQW3"/>
<dbReference type="PIR" id="F90782">
    <property type="entry name" value="F90782"/>
</dbReference>
<protein>
    <submittedName>
        <fullName evidence="1">Uncharacterized protein</fullName>
    </submittedName>
</protein>
<evidence type="ECO:0000313" key="2">
    <source>
        <dbReference type="Proteomes" id="UP000002519"/>
    </source>
</evidence>
<evidence type="ECO:0000313" key="1">
    <source>
        <dbReference type="EMBL" id="AAG55606.1"/>
    </source>
</evidence>
<reference evidence="1 2" key="1">
    <citation type="journal article" date="2001" name="Nature">
        <title>Genome sequence of enterohaemorrhagic Escherichia coli O157:H7.</title>
        <authorList>
            <person name="Perna N.T."/>
            <person name="Plunkett G.III."/>
            <person name="Burland V."/>
            <person name="Mau B."/>
            <person name="Glasner J.D."/>
            <person name="Rose D.J."/>
            <person name="Mayhew G.F."/>
            <person name="Evans P.S."/>
            <person name="Gregor J."/>
            <person name="Kirkpatrick H.A."/>
            <person name="Posfai G."/>
            <person name="Hackett J."/>
            <person name="Klink S."/>
            <person name="Boutin A."/>
            <person name="Shao Y."/>
            <person name="Miller L."/>
            <person name="Grotbeck E.J."/>
            <person name="Davis N.W."/>
            <person name="Lim A."/>
            <person name="Dimalanta E."/>
            <person name="Potamousis K."/>
            <person name="Apodaca J."/>
            <person name="Anantharaman T.S."/>
            <person name="Lin J."/>
            <person name="Yen G."/>
            <person name="Schwartz D.C."/>
            <person name="Welch R.A."/>
            <person name="Blattner F.R."/>
        </authorList>
    </citation>
    <scope>NUCLEOTIDE SEQUENCE [LARGE SCALE GENOMIC DNA]</scope>
    <source>
        <strain evidence="2">O157:H7 / EDL933 / ATCC 700927 / EHEC</strain>
    </source>
</reference>
<accession>A7UQW3</accession>
<name>A7UQW3_ECO57</name>
<dbReference type="KEGG" id="ece:Z1485"/>
<dbReference type="Proteomes" id="UP000002519">
    <property type="component" value="Chromosome"/>
</dbReference>
<sequence length="93" mass="11153">MYRGGLLESEVINMLIRWSEGCRVILVQEFFMPENRRIILDSKESWLIICDSQLGHLMRSMYQGRRFIQLNLEKLKGVHDVALPVKWEFTRRQ</sequence>
<proteinExistence type="predicted"/>
<dbReference type="PIR" id="B85643">
    <property type="entry name" value="B85643"/>
</dbReference>
<dbReference type="EMBL" id="AE005174">
    <property type="protein sequence ID" value="AAG55606.1"/>
    <property type="molecule type" value="Genomic_DNA"/>
</dbReference>